<dbReference type="OrthoDB" id="3124339at2759"/>
<protein>
    <submittedName>
        <fullName evidence="2">Uncharacterized protein</fullName>
    </submittedName>
</protein>
<reference evidence="3" key="1">
    <citation type="journal article" date="2014" name="Proc. Natl. Acad. Sci. U.S.A.">
        <title>Extensive sampling of basidiomycete genomes demonstrates inadequacy of the white-rot/brown-rot paradigm for wood decay fungi.</title>
        <authorList>
            <person name="Riley R."/>
            <person name="Salamov A.A."/>
            <person name="Brown D.W."/>
            <person name="Nagy L.G."/>
            <person name="Floudas D."/>
            <person name="Held B.W."/>
            <person name="Levasseur A."/>
            <person name="Lombard V."/>
            <person name="Morin E."/>
            <person name="Otillar R."/>
            <person name="Lindquist E.A."/>
            <person name="Sun H."/>
            <person name="LaButti K.M."/>
            <person name="Schmutz J."/>
            <person name="Jabbour D."/>
            <person name="Luo H."/>
            <person name="Baker S.E."/>
            <person name="Pisabarro A.G."/>
            <person name="Walton J.D."/>
            <person name="Blanchette R.A."/>
            <person name="Henrissat B."/>
            <person name="Martin F."/>
            <person name="Cullen D."/>
            <person name="Hibbett D.S."/>
            <person name="Grigoriev I.V."/>
        </authorList>
    </citation>
    <scope>NUCLEOTIDE SEQUENCE [LARGE SCALE GENOMIC DNA]</scope>
    <source>
        <strain evidence="3">CBS 339.88</strain>
    </source>
</reference>
<feature type="coiled-coil region" evidence="1">
    <location>
        <begin position="145"/>
        <end position="172"/>
    </location>
</feature>
<organism evidence="2 3">
    <name type="scientific">Galerina marginata (strain CBS 339.88)</name>
    <dbReference type="NCBI Taxonomy" id="685588"/>
    <lineage>
        <taxon>Eukaryota</taxon>
        <taxon>Fungi</taxon>
        <taxon>Dikarya</taxon>
        <taxon>Basidiomycota</taxon>
        <taxon>Agaricomycotina</taxon>
        <taxon>Agaricomycetes</taxon>
        <taxon>Agaricomycetidae</taxon>
        <taxon>Agaricales</taxon>
        <taxon>Agaricineae</taxon>
        <taxon>Strophariaceae</taxon>
        <taxon>Galerina</taxon>
    </lineage>
</organism>
<dbReference type="AlphaFoldDB" id="A0A067SBT3"/>
<sequence length="222" mass="24652">MASHIFQNPGLGHVIFNDTVLTAHSSEQIKGTLGRYGLHDQALNLIQSTIDNEMIHEAEEYKTRQRLALAQAQNITCVAHQCATFQQDREAQLLLHLVDTGGEHTQESACSLASLARDTLKAEQDLLVSRLGEYLVTATVIEAAIEETRLHLKDANRQVENLRAYLEDQRLTPLSDLEPAYPTLPSSVLATYKSHLRTQLPDNWKPGMTVSTELYTSGADSC</sequence>
<name>A0A067SBT3_GALM3</name>
<gene>
    <name evidence="2" type="ORF">GALMADRAFT_232973</name>
</gene>
<dbReference type="HOGENOM" id="CLU_1151862_0_0_1"/>
<evidence type="ECO:0000313" key="3">
    <source>
        <dbReference type="Proteomes" id="UP000027222"/>
    </source>
</evidence>
<evidence type="ECO:0000256" key="1">
    <source>
        <dbReference type="SAM" id="Coils"/>
    </source>
</evidence>
<dbReference type="EMBL" id="KL142471">
    <property type="protein sequence ID" value="KDR65229.1"/>
    <property type="molecule type" value="Genomic_DNA"/>
</dbReference>
<keyword evidence="3" id="KW-1185">Reference proteome</keyword>
<keyword evidence="1" id="KW-0175">Coiled coil</keyword>
<accession>A0A067SBT3</accession>
<dbReference type="Proteomes" id="UP000027222">
    <property type="component" value="Unassembled WGS sequence"/>
</dbReference>
<proteinExistence type="predicted"/>
<evidence type="ECO:0000313" key="2">
    <source>
        <dbReference type="EMBL" id="KDR65229.1"/>
    </source>
</evidence>